<protein>
    <submittedName>
        <fullName evidence="6">Thiol-disulfide isomerase or thioredoxin</fullName>
    </submittedName>
</protein>
<keyword evidence="2" id="KW-0201">Cytochrome c-type biogenesis</keyword>
<dbReference type="Gene3D" id="3.40.30.10">
    <property type="entry name" value="Glutaredoxin"/>
    <property type="match status" value="1"/>
</dbReference>
<gene>
    <name evidence="6" type="ORF">SAMN04487906_1129</name>
</gene>
<dbReference type="InterPro" id="IPR050553">
    <property type="entry name" value="Thioredoxin_ResA/DsbE_sf"/>
</dbReference>
<dbReference type="EMBL" id="FPAG01000003">
    <property type="protein sequence ID" value="SFS65133.1"/>
    <property type="molecule type" value="Genomic_DNA"/>
</dbReference>
<dbReference type="PANTHER" id="PTHR42852">
    <property type="entry name" value="THIOL:DISULFIDE INTERCHANGE PROTEIN DSBE"/>
    <property type="match status" value="1"/>
</dbReference>
<dbReference type="InterPro" id="IPR025380">
    <property type="entry name" value="DUF4369"/>
</dbReference>
<dbReference type="Proteomes" id="UP000183209">
    <property type="component" value="Unassembled WGS sequence"/>
</dbReference>
<dbReference type="AlphaFoldDB" id="A0A1I6RK39"/>
<dbReference type="InterPro" id="IPR036249">
    <property type="entry name" value="Thioredoxin-like_sf"/>
</dbReference>
<dbReference type="CDD" id="cd02966">
    <property type="entry name" value="TlpA_like_family"/>
    <property type="match status" value="1"/>
</dbReference>
<dbReference type="SUPFAM" id="SSF52833">
    <property type="entry name" value="Thioredoxin-like"/>
    <property type="match status" value="1"/>
</dbReference>
<name>A0A1I6RK39_9FLAO</name>
<evidence type="ECO:0000313" key="7">
    <source>
        <dbReference type="Proteomes" id="UP000183209"/>
    </source>
</evidence>
<feature type="domain" description="Thioredoxin" evidence="5">
    <location>
        <begin position="322"/>
        <end position="465"/>
    </location>
</feature>
<comment type="subcellular location">
    <subcellularLocation>
        <location evidence="1">Cell envelope</location>
    </subcellularLocation>
</comment>
<evidence type="ECO:0000256" key="4">
    <source>
        <dbReference type="ARBA" id="ARBA00023284"/>
    </source>
</evidence>
<evidence type="ECO:0000259" key="5">
    <source>
        <dbReference type="PROSITE" id="PS51352"/>
    </source>
</evidence>
<reference evidence="6 7" key="1">
    <citation type="submission" date="2016-10" db="EMBL/GenBank/DDBJ databases">
        <authorList>
            <person name="de Groot N.N."/>
        </authorList>
    </citation>
    <scope>NUCLEOTIDE SEQUENCE [LARGE SCALE GENOMIC DNA]</scope>
    <source>
        <strain evidence="6 7">CGMCC 1.6114</strain>
    </source>
</reference>
<dbReference type="PROSITE" id="PS51352">
    <property type="entry name" value="THIOREDOXIN_2"/>
    <property type="match status" value="1"/>
</dbReference>
<keyword evidence="3" id="KW-1015">Disulfide bond</keyword>
<dbReference type="PANTHER" id="PTHR42852:SF6">
    <property type="entry name" value="THIOL:DISULFIDE INTERCHANGE PROTEIN DSBE"/>
    <property type="match status" value="1"/>
</dbReference>
<proteinExistence type="predicted"/>
<dbReference type="OrthoDB" id="743079at2"/>
<dbReference type="GO" id="GO:0030313">
    <property type="term" value="C:cell envelope"/>
    <property type="evidence" value="ECO:0007669"/>
    <property type="project" value="UniProtKB-SubCell"/>
</dbReference>
<organism evidence="6 7">
    <name type="scientific">Zhouia amylolytica</name>
    <dbReference type="NCBI Taxonomy" id="376730"/>
    <lineage>
        <taxon>Bacteria</taxon>
        <taxon>Pseudomonadati</taxon>
        <taxon>Bacteroidota</taxon>
        <taxon>Flavobacteriia</taxon>
        <taxon>Flavobacteriales</taxon>
        <taxon>Flavobacteriaceae</taxon>
        <taxon>Zhouia</taxon>
    </lineage>
</organism>
<dbReference type="GO" id="GO:0017004">
    <property type="term" value="P:cytochrome complex assembly"/>
    <property type="evidence" value="ECO:0007669"/>
    <property type="project" value="UniProtKB-KW"/>
</dbReference>
<dbReference type="InterPro" id="IPR013766">
    <property type="entry name" value="Thioredoxin_domain"/>
</dbReference>
<evidence type="ECO:0000256" key="2">
    <source>
        <dbReference type="ARBA" id="ARBA00022748"/>
    </source>
</evidence>
<accession>A0A1I6RK39</accession>
<dbReference type="Pfam" id="PF08534">
    <property type="entry name" value="Redoxin"/>
    <property type="match status" value="1"/>
</dbReference>
<sequence>MNRKILFTWLFGMLVTHLSIAKNKSDIVTIEGHFNFDVKQKEVVLNHVVDGQPEIHTSTLINEEGAFAISLPVTTPGFYYIEYGQNNNRNRAQLIRLYLEPGLQMQIEIDESEYTLKGKRLGHNKLVQQANKINDAFAQFNLLSGLKTYKDFYPFVENEGVKMVNDFKNSINTKDEEFNEFLKLAVQVDFERELFHFFRLPRVSHPKGDEKPEAYAHIVTDGVKFSDKDILRLGNGLSYIHDYFFYYNFLHLKKRIAKVDIIKTNLEAISDARIKEVYALEELKRLRLNEEEYKVVIPPLYQYLTSEKSKAYLLEYEKVLHKEVGQPGFEFTYHDIEGNPVSFSDFRGKYVYIDVWATWCGPCKKEIPYLKEIEHDYKDKDIVFMSISVDAIKDKQKWKDFVKNESLGGVQLMADKAFKSGIAQNYEINAIPRFLLFDKEGKIISTNASRPSNPLLRKQLDRLLGVSTK</sequence>
<keyword evidence="6" id="KW-0413">Isomerase</keyword>
<keyword evidence="4" id="KW-0676">Redox-active center</keyword>
<evidence type="ECO:0000256" key="3">
    <source>
        <dbReference type="ARBA" id="ARBA00023157"/>
    </source>
</evidence>
<evidence type="ECO:0000313" key="6">
    <source>
        <dbReference type="EMBL" id="SFS65133.1"/>
    </source>
</evidence>
<dbReference type="RefSeq" id="WP_074977542.1">
    <property type="nucleotide sequence ID" value="NZ_FPAG01000003.1"/>
</dbReference>
<dbReference type="GO" id="GO:0016853">
    <property type="term" value="F:isomerase activity"/>
    <property type="evidence" value="ECO:0007669"/>
    <property type="project" value="UniProtKB-KW"/>
</dbReference>
<dbReference type="Pfam" id="PF14289">
    <property type="entry name" value="DUF4369"/>
    <property type="match status" value="1"/>
</dbReference>
<dbReference type="InterPro" id="IPR013740">
    <property type="entry name" value="Redoxin"/>
</dbReference>
<dbReference type="GO" id="GO:0016491">
    <property type="term" value="F:oxidoreductase activity"/>
    <property type="evidence" value="ECO:0007669"/>
    <property type="project" value="InterPro"/>
</dbReference>
<evidence type="ECO:0000256" key="1">
    <source>
        <dbReference type="ARBA" id="ARBA00004196"/>
    </source>
</evidence>